<sequence length="119" mass="12952">MAHAPTPYSSLPLCSLVLLSQSMPASRSSNLPWTTTTTCVLSFHPVKYCGSMSTGFGQCSGGRLFSSKAYCCGHDESLLDINFYISEVPEHSASVAIASLRTRYRAVYQTKLGKIHPRS</sequence>
<gene>
    <name evidence="1" type="ORF">BDY19DRAFT_976155</name>
</gene>
<proteinExistence type="predicted"/>
<comment type="caution">
    <text evidence="1">The sequence shown here is derived from an EMBL/GenBank/DDBJ whole genome shotgun (WGS) entry which is preliminary data.</text>
</comment>
<reference evidence="1" key="1">
    <citation type="journal article" date="2021" name="Environ. Microbiol.">
        <title>Gene family expansions and transcriptome signatures uncover fungal adaptations to wood decay.</title>
        <authorList>
            <person name="Hage H."/>
            <person name="Miyauchi S."/>
            <person name="Viragh M."/>
            <person name="Drula E."/>
            <person name="Min B."/>
            <person name="Chaduli D."/>
            <person name="Navarro D."/>
            <person name="Favel A."/>
            <person name="Norest M."/>
            <person name="Lesage-Meessen L."/>
            <person name="Balint B."/>
            <person name="Merenyi Z."/>
            <person name="de Eugenio L."/>
            <person name="Morin E."/>
            <person name="Martinez A.T."/>
            <person name="Baldrian P."/>
            <person name="Stursova M."/>
            <person name="Martinez M.J."/>
            <person name="Novotny C."/>
            <person name="Magnuson J.K."/>
            <person name="Spatafora J.W."/>
            <person name="Maurice S."/>
            <person name="Pangilinan J."/>
            <person name="Andreopoulos W."/>
            <person name="LaButti K."/>
            <person name="Hundley H."/>
            <person name="Na H."/>
            <person name="Kuo A."/>
            <person name="Barry K."/>
            <person name="Lipzen A."/>
            <person name="Henrissat B."/>
            <person name="Riley R."/>
            <person name="Ahrendt S."/>
            <person name="Nagy L.G."/>
            <person name="Grigoriev I.V."/>
            <person name="Martin F."/>
            <person name="Rosso M.N."/>
        </authorList>
    </citation>
    <scope>NUCLEOTIDE SEQUENCE</scope>
    <source>
        <strain evidence="1">CBS 384.51</strain>
    </source>
</reference>
<accession>A0ACB8TNU9</accession>
<dbReference type="Proteomes" id="UP001055072">
    <property type="component" value="Unassembled WGS sequence"/>
</dbReference>
<evidence type="ECO:0000313" key="2">
    <source>
        <dbReference type="Proteomes" id="UP001055072"/>
    </source>
</evidence>
<dbReference type="EMBL" id="MU274955">
    <property type="protein sequence ID" value="KAI0083713.1"/>
    <property type="molecule type" value="Genomic_DNA"/>
</dbReference>
<evidence type="ECO:0000313" key="1">
    <source>
        <dbReference type="EMBL" id="KAI0083713.1"/>
    </source>
</evidence>
<name>A0ACB8TNU9_9APHY</name>
<organism evidence="1 2">
    <name type="scientific">Irpex rosettiformis</name>
    <dbReference type="NCBI Taxonomy" id="378272"/>
    <lineage>
        <taxon>Eukaryota</taxon>
        <taxon>Fungi</taxon>
        <taxon>Dikarya</taxon>
        <taxon>Basidiomycota</taxon>
        <taxon>Agaricomycotina</taxon>
        <taxon>Agaricomycetes</taxon>
        <taxon>Polyporales</taxon>
        <taxon>Irpicaceae</taxon>
        <taxon>Irpex</taxon>
    </lineage>
</organism>
<protein>
    <submittedName>
        <fullName evidence="1">Uncharacterized protein</fullName>
    </submittedName>
</protein>
<keyword evidence="2" id="KW-1185">Reference proteome</keyword>